<dbReference type="PANTHER" id="PTHR11176:SF56">
    <property type="entry name" value="RRM DOMAIN-CONTAINING PROTEIN"/>
    <property type="match status" value="1"/>
</dbReference>
<dbReference type="Gene3D" id="3.30.70.330">
    <property type="match status" value="1"/>
</dbReference>
<name>A0A427ATX8_ENSVE</name>
<dbReference type="Proteomes" id="UP000287651">
    <property type="component" value="Unassembled WGS sequence"/>
</dbReference>
<sequence length="205" mass="22446">MTKVFVGGLAWEMQMDALREHFEKYGEILEAVIISDKVTGRSKGYGFVSSIYVHLRSCSLVWAGSHGLGYAYEQVTFKEAEAAKKACEDATPVISGRRANCNLASLGAKRTIFSLPDEGILAKGKDHGKALLLRSAPKHRQRRERSTEKGLHDLPTRIHRRHISVESQPAGPTDVDRSKFGRAVKASREAAGEHRGAGPAAAAFY</sequence>
<accession>A0A427ATX8</accession>
<evidence type="ECO:0000313" key="5">
    <source>
        <dbReference type="EMBL" id="RRT79577.1"/>
    </source>
</evidence>
<organism evidence="5 6">
    <name type="scientific">Ensete ventricosum</name>
    <name type="common">Abyssinian banana</name>
    <name type="synonym">Musa ensete</name>
    <dbReference type="NCBI Taxonomy" id="4639"/>
    <lineage>
        <taxon>Eukaryota</taxon>
        <taxon>Viridiplantae</taxon>
        <taxon>Streptophyta</taxon>
        <taxon>Embryophyta</taxon>
        <taxon>Tracheophyta</taxon>
        <taxon>Spermatophyta</taxon>
        <taxon>Magnoliopsida</taxon>
        <taxon>Liliopsida</taxon>
        <taxon>Zingiberales</taxon>
        <taxon>Musaceae</taxon>
        <taxon>Ensete</taxon>
    </lineage>
</organism>
<evidence type="ECO:0000256" key="2">
    <source>
        <dbReference type="PROSITE-ProRule" id="PRU00176"/>
    </source>
</evidence>
<proteinExistence type="predicted"/>
<dbReference type="PANTHER" id="PTHR11176">
    <property type="entry name" value="BOULE-RELATED"/>
    <property type="match status" value="1"/>
</dbReference>
<dbReference type="GO" id="GO:0003723">
    <property type="term" value="F:RNA binding"/>
    <property type="evidence" value="ECO:0007669"/>
    <property type="project" value="UniProtKB-UniRule"/>
</dbReference>
<keyword evidence="1 2" id="KW-0694">RNA-binding</keyword>
<feature type="domain" description="RRM" evidence="4">
    <location>
        <begin position="2"/>
        <end position="49"/>
    </location>
</feature>
<dbReference type="SMART" id="SM00360">
    <property type="entry name" value="RRM"/>
    <property type="match status" value="1"/>
</dbReference>
<gene>
    <name evidence="5" type="ORF">B296_00010836</name>
</gene>
<comment type="caution">
    <text evidence="5">The sequence shown here is derived from an EMBL/GenBank/DDBJ whole genome shotgun (WGS) entry which is preliminary data.</text>
</comment>
<evidence type="ECO:0000259" key="4">
    <source>
        <dbReference type="PROSITE" id="PS50102"/>
    </source>
</evidence>
<reference evidence="5 6" key="1">
    <citation type="journal article" date="2014" name="Agronomy (Basel)">
        <title>A Draft Genome Sequence for Ensete ventricosum, the Drought-Tolerant Tree Against Hunger.</title>
        <authorList>
            <person name="Harrison J."/>
            <person name="Moore K.A."/>
            <person name="Paszkiewicz K."/>
            <person name="Jones T."/>
            <person name="Grant M."/>
            <person name="Ambacheew D."/>
            <person name="Muzemil S."/>
            <person name="Studholme D.J."/>
        </authorList>
    </citation>
    <scope>NUCLEOTIDE SEQUENCE [LARGE SCALE GENOMIC DNA]</scope>
</reference>
<dbReference type="AlphaFoldDB" id="A0A427ATX8"/>
<dbReference type="PROSITE" id="PS50102">
    <property type="entry name" value="RRM"/>
    <property type="match status" value="1"/>
</dbReference>
<feature type="compositionally biased region" description="Basic and acidic residues" evidence="3">
    <location>
        <begin position="186"/>
        <end position="196"/>
    </location>
</feature>
<dbReference type="InterPro" id="IPR000504">
    <property type="entry name" value="RRM_dom"/>
</dbReference>
<protein>
    <recommendedName>
        <fullName evidence="4">RRM domain-containing protein</fullName>
    </recommendedName>
</protein>
<evidence type="ECO:0000256" key="3">
    <source>
        <dbReference type="SAM" id="MobiDB-lite"/>
    </source>
</evidence>
<dbReference type="EMBL" id="AMZH03001362">
    <property type="protein sequence ID" value="RRT79577.1"/>
    <property type="molecule type" value="Genomic_DNA"/>
</dbReference>
<dbReference type="InterPro" id="IPR035979">
    <property type="entry name" value="RBD_domain_sf"/>
</dbReference>
<dbReference type="SUPFAM" id="SSF54928">
    <property type="entry name" value="RNA-binding domain, RBD"/>
    <property type="match status" value="1"/>
</dbReference>
<dbReference type="Pfam" id="PF00076">
    <property type="entry name" value="RRM_1"/>
    <property type="match status" value="1"/>
</dbReference>
<feature type="region of interest" description="Disordered" evidence="3">
    <location>
        <begin position="186"/>
        <end position="205"/>
    </location>
</feature>
<evidence type="ECO:0000313" key="6">
    <source>
        <dbReference type="Proteomes" id="UP000287651"/>
    </source>
</evidence>
<evidence type="ECO:0000256" key="1">
    <source>
        <dbReference type="ARBA" id="ARBA00022884"/>
    </source>
</evidence>
<dbReference type="InterPro" id="IPR012677">
    <property type="entry name" value="Nucleotide-bd_a/b_plait_sf"/>
</dbReference>